<evidence type="ECO:0000256" key="1">
    <source>
        <dbReference type="SAM" id="MobiDB-lite"/>
    </source>
</evidence>
<feature type="compositionally biased region" description="Basic and acidic residues" evidence="1">
    <location>
        <begin position="60"/>
        <end position="70"/>
    </location>
</feature>
<feature type="region of interest" description="Disordered" evidence="1">
    <location>
        <begin position="1"/>
        <end position="214"/>
    </location>
</feature>
<feature type="compositionally biased region" description="Basic residues" evidence="1">
    <location>
        <begin position="87"/>
        <end position="96"/>
    </location>
</feature>
<feature type="compositionally biased region" description="Basic residues" evidence="1">
    <location>
        <begin position="26"/>
        <end position="46"/>
    </location>
</feature>
<accession>A0A6J4U9K5</accession>
<reference evidence="2" key="1">
    <citation type="submission" date="2020-02" db="EMBL/GenBank/DDBJ databases">
        <authorList>
            <person name="Meier V. D."/>
        </authorList>
    </citation>
    <scope>NUCLEOTIDE SEQUENCE</scope>
    <source>
        <strain evidence="2">AVDCRST_MAG70</strain>
    </source>
</reference>
<name>A0A6J4U9K5_9BACT</name>
<dbReference type="EMBL" id="CADCWH010000035">
    <property type="protein sequence ID" value="CAA9542349.1"/>
    <property type="molecule type" value="Genomic_DNA"/>
</dbReference>
<protein>
    <submittedName>
        <fullName evidence="2">Nitrate/nitrite response regulator protein</fullName>
    </submittedName>
</protein>
<evidence type="ECO:0000313" key="2">
    <source>
        <dbReference type="EMBL" id="CAA9542349.1"/>
    </source>
</evidence>
<proteinExistence type="predicted"/>
<gene>
    <name evidence="2" type="ORF">AVDCRST_MAG70-209</name>
</gene>
<dbReference type="AlphaFoldDB" id="A0A6J4U9K5"/>
<feature type="non-terminal residue" evidence="2">
    <location>
        <position position="214"/>
    </location>
</feature>
<feature type="compositionally biased region" description="Basic and acidic residues" evidence="1">
    <location>
        <begin position="110"/>
        <end position="119"/>
    </location>
</feature>
<organism evidence="2">
    <name type="scientific">uncultured Thermomicrobiales bacterium</name>
    <dbReference type="NCBI Taxonomy" id="1645740"/>
    <lineage>
        <taxon>Bacteria</taxon>
        <taxon>Pseudomonadati</taxon>
        <taxon>Thermomicrobiota</taxon>
        <taxon>Thermomicrobia</taxon>
        <taxon>Thermomicrobiales</taxon>
        <taxon>environmental samples</taxon>
    </lineage>
</organism>
<feature type="non-terminal residue" evidence="2">
    <location>
        <position position="1"/>
    </location>
</feature>
<feature type="compositionally biased region" description="Basic and acidic residues" evidence="1">
    <location>
        <begin position="1"/>
        <end position="10"/>
    </location>
</feature>
<feature type="compositionally biased region" description="Basic residues" evidence="1">
    <location>
        <begin position="127"/>
        <end position="143"/>
    </location>
</feature>
<sequence>DTTPHPDRRGPSPLPEGAADAALGRRWLRGRRRGGRRRGGCHRRPRSPAGHRPDGPPTPRSERHQRDPRDHRRQPNVPHPRRDPVRGRRFSLRRPAGRGAGLHPERHRRGGDDRGDPIGRGRPVAVQRRRRRPRAGVLRRRPARGAARLPVADRTGAGHPPPAGPGSDQRGHRRRTAAESEDDREQRQHRLRQTPGRRPGRGDRPRPRGGVLGV</sequence>